<gene>
    <name evidence="1" type="ORF">ACETRX_33325</name>
</gene>
<dbReference type="EMBL" id="JBHGPK010000035">
    <property type="protein sequence ID" value="MFC2254534.1"/>
    <property type="molecule type" value="Genomic_DNA"/>
</dbReference>
<evidence type="ECO:0000313" key="1">
    <source>
        <dbReference type="EMBL" id="MFC2254534.1"/>
    </source>
</evidence>
<proteinExistence type="predicted"/>
<name>A0ABV6ZQR8_9HYPH</name>
<organism evidence="1 2">
    <name type="scientific">Labrys neptuniae</name>
    <dbReference type="NCBI Taxonomy" id="376174"/>
    <lineage>
        <taxon>Bacteria</taxon>
        <taxon>Pseudomonadati</taxon>
        <taxon>Pseudomonadota</taxon>
        <taxon>Alphaproteobacteria</taxon>
        <taxon>Hyphomicrobiales</taxon>
        <taxon>Xanthobacteraceae</taxon>
        <taxon>Labrys</taxon>
    </lineage>
</organism>
<evidence type="ECO:0000313" key="2">
    <source>
        <dbReference type="Proteomes" id="UP001595190"/>
    </source>
</evidence>
<reference evidence="1 2" key="1">
    <citation type="submission" date="2024-09" db="EMBL/GenBank/DDBJ databases">
        <title>Description of Labrys sedimenti sp. nov., isolated from a diclofenac-degrading enrichment culture, and genome-based reclassification of Labrys portucalensis as a later heterotypic synonym of Labrys neptuniae.</title>
        <authorList>
            <person name="Tancsics A."/>
            <person name="Csepanyi A."/>
        </authorList>
    </citation>
    <scope>NUCLEOTIDE SEQUENCE [LARGE SCALE GENOMIC DNA]</scope>
    <source>
        <strain evidence="1 2">LMG 23412</strain>
    </source>
</reference>
<dbReference type="Proteomes" id="UP001595190">
    <property type="component" value="Unassembled WGS sequence"/>
</dbReference>
<comment type="caution">
    <text evidence="1">The sequence shown here is derived from an EMBL/GenBank/DDBJ whole genome shotgun (WGS) entry which is preliminary data.</text>
</comment>
<sequence>MKTKMTHAMRMELADVVRDRYAAAAAKDKRTILAEFVAATGYHEKSAIRVLNSPLEPKGRQTRQRASLYDEAARAALIVLWEASDRVCGKRLKALLPLLLPALERNAI</sequence>
<protein>
    <recommendedName>
        <fullName evidence="3">Transposase</fullName>
    </recommendedName>
</protein>
<dbReference type="RefSeq" id="WP_394315209.1">
    <property type="nucleotide sequence ID" value="NZ_JBHGPK010000035.1"/>
</dbReference>
<evidence type="ECO:0008006" key="3">
    <source>
        <dbReference type="Google" id="ProtNLM"/>
    </source>
</evidence>
<accession>A0ABV6ZQR8</accession>